<dbReference type="EMBL" id="ML119647">
    <property type="protein sequence ID" value="RPA87133.1"/>
    <property type="molecule type" value="Genomic_DNA"/>
</dbReference>
<evidence type="ECO:0000256" key="16">
    <source>
        <dbReference type="PIRSR" id="PIRSR602129-50"/>
    </source>
</evidence>
<dbReference type="GO" id="GO:0005789">
    <property type="term" value="C:endoplasmic reticulum membrane"/>
    <property type="evidence" value="ECO:0007669"/>
    <property type="project" value="UniProtKB-SubCell"/>
</dbReference>
<keyword evidence="9" id="KW-1133">Transmembrane helix</keyword>
<dbReference type="Proteomes" id="UP000275078">
    <property type="component" value="Unassembled WGS sequence"/>
</dbReference>
<evidence type="ECO:0000256" key="11">
    <source>
        <dbReference type="ARBA" id="ARBA00023136"/>
    </source>
</evidence>
<protein>
    <recommendedName>
        <fullName evidence="14">sphinganine-1-phosphate aldolase</fullName>
        <ecNumber evidence="14">4.1.2.27</ecNumber>
    </recommendedName>
    <alternativeName>
        <fullName evidence="15">Sphingosine-1-phosphate aldolase</fullName>
    </alternativeName>
</protein>
<evidence type="ECO:0000256" key="5">
    <source>
        <dbReference type="ARBA" id="ARBA00022692"/>
    </source>
</evidence>
<keyword evidence="7 16" id="KW-0663">Pyridoxal phosphate</keyword>
<accession>A0A3N4ILY0</accession>
<evidence type="ECO:0000256" key="15">
    <source>
        <dbReference type="ARBA" id="ARBA00042568"/>
    </source>
</evidence>
<evidence type="ECO:0000313" key="19">
    <source>
        <dbReference type="Proteomes" id="UP000275078"/>
    </source>
</evidence>
<dbReference type="Gene3D" id="3.40.640.10">
    <property type="entry name" value="Type I PLP-dependent aspartate aminotransferase-like (Major domain)"/>
    <property type="match status" value="1"/>
</dbReference>
<evidence type="ECO:0000256" key="13">
    <source>
        <dbReference type="ARBA" id="ARBA00038302"/>
    </source>
</evidence>
<keyword evidence="8" id="KW-0746">Sphingolipid metabolism</keyword>
<dbReference type="OrthoDB" id="10254570at2759"/>
<evidence type="ECO:0000313" key="18">
    <source>
        <dbReference type="EMBL" id="RPA87133.1"/>
    </source>
</evidence>
<keyword evidence="19" id="KW-1185">Reference proteome</keyword>
<keyword evidence="10" id="KW-0443">Lipid metabolism</keyword>
<dbReference type="Gene3D" id="6.10.140.2150">
    <property type="match status" value="1"/>
</dbReference>
<dbReference type="GO" id="GO:0008117">
    <property type="term" value="F:sphinganine-1-phosphate aldolase activity"/>
    <property type="evidence" value="ECO:0007669"/>
    <property type="project" value="UniProtKB-EC"/>
</dbReference>
<dbReference type="GO" id="GO:0019752">
    <property type="term" value="P:carboxylic acid metabolic process"/>
    <property type="evidence" value="ECO:0007669"/>
    <property type="project" value="InterPro"/>
</dbReference>
<keyword evidence="18" id="KW-0808">Transferase</keyword>
<comment type="similarity">
    <text evidence="13">Belongs to the group II decarboxylase family. Sphingosine-1-phosphate lyase subfamily.</text>
</comment>
<dbReference type="InterPro" id="IPR015422">
    <property type="entry name" value="PyrdxlP-dep_Trfase_small"/>
</dbReference>
<organism evidence="18 19">
    <name type="scientific">Ascobolus immersus RN42</name>
    <dbReference type="NCBI Taxonomy" id="1160509"/>
    <lineage>
        <taxon>Eukaryota</taxon>
        <taxon>Fungi</taxon>
        <taxon>Dikarya</taxon>
        <taxon>Ascomycota</taxon>
        <taxon>Pezizomycotina</taxon>
        <taxon>Pezizomycetes</taxon>
        <taxon>Pezizales</taxon>
        <taxon>Ascobolaceae</taxon>
        <taxon>Ascobolus</taxon>
    </lineage>
</organism>
<dbReference type="InterPro" id="IPR002129">
    <property type="entry name" value="PyrdxlP-dep_de-COase"/>
</dbReference>
<keyword evidence="6" id="KW-0256">Endoplasmic reticulum</keyword>
<sequence length="558" mass="60718">MTNMARTKALVNSRPFAQIRDPRNRRPISAALLVDLLRNLVFAYFILRHLTKAYRQLRGRGLIGSSVSLYQYTRSTLYGWFLSAPGVKGKVTAQIDEALGKLETKMVAHGPGTTRYLALPERGMDKEEMLAELTKLAEMPHSKWEEGMVSGAVYHGGDDLIELQAKAYQMFSVSNPLHPDVFPGVRKMEAEVVAMVMSLFNGPAEGAGVTTSGGTESILMAVLSARNKANAERGVTEPEMIVPKTVHAAFDKAADYFGVKIHHVEVDKKTLKVDVRKVARLINSNTILLVGSAPNFPHGIIDDIPALSALAVKHRLPLHVDCCLGSFIVPFLTTNGFPSPLFDFRLPGVTSISCDTHKYGFAPKGNSVLLYRNRALRAYQYYITTTWPGGVYASPSIAGSRPGALIAGTWTSLMTIGREGYRQSCHEIVSTARFIKSAIETSFGDDLYVLGDPLVSVIAFSSKTLNIYDVADTMSELGWHLNALQDPPAVHIACTKPTVAAKDKFISDLKEAVLRVKLKGEGAAKGDTAALYGVAGSLPNGSVVRRMAEGFIDLLYKA</sequence>
<comment type="cofactor">
    <cofactor evidence="1 16 17">
        <name>pyridoxal 5'-phosphate</name>
        <dbReference type="ChEBI" id="CHEBI:597326"/>
    </cofactor>
</comment>
<dbReference type="STRING" id="1160509.A0A3N4ILY0"/>
<name>A0A3N4ILY0_ASCIM</name>
<evidence type="ECO:0000256" key="14">
    <source>
        <dbReference type="ARBA" id="ARBA00038965"/>
    </source>
</evidence>
<comment type="pathway">
    <text evidence="3">Lipid metabolism; sphingolipid metabolism.</text>
</comment>
<dbReference type="InterPro" id="IPR050477">
    <property type="entry name" value="GrpII_AminoAcid_Decarb"/>
</dbReference>
<gene>
    <name evidence="18" type="ORF">BJ508DRAFT_410681</name>
</gene>
<dbReference type="InterPro" id="IPR015424">
    <property type="entry name" value="PyrdxlP-dep_Trfase"/>
</dbReference>
<evidence type="ECO:0000256" key="4">
    <source>
        <dbReference type="ARBA" id="ARBA00004991"/>
    </source>
</evidence>
<reference evidence="18 19" key="1">
    <citation type="journal article" date="2018" name="Nat. Ecol. Evol.">
        <title>Pezizomycetes genomes reveal the molecular basis of ectomycorrhizal truffle lifestyle.</title>
        <authorList>
            <person name="Murat C."/>
            <person name="Payen T."/>
            <person name="Noel B."/>
            <person name="Kuo A."/>
            <person name="Morin E."/>
            <person name="Chen J."/>
            <person name="Kohler A."/>
            <person name="Krizsan K."/>
            <person name="Balestrini R."/>
            <person name="Da Silva C."/>
            <person name="Montanini B."/>
            <person name="Hainaut M."/>
            <person name="Levati E."/>
            <person name="Barry K.W."/>
            <person name="Belfiori B."/>
            <person name="Cichocki N."/>
            <person name="Clum A."/>
            <person name="Dockter R.B."/>
            <person name="Fauchery L."/>
            <person name="Guy J."/>
            <person name="Iotti M."/>
            <person name="Le Tacon F."/>
            <person name="Lindquist E.A."/>
            <person name="Lipzen A."/>
            <person name="Malagnac F."/>
            <person name="Mello A."/>
            <person name="Molinier V."/>
            <person name="Miyauchi S."/>
            <person name="Poulain J."/>
            <person name="Riccioni C."/>
            <person name="Rubini A."/>
            <person name="Sitrit Y."/>
            <person name="Splivallo R."/>
            <person name="Traeger S."/>
            <person name="Wang M."/>
            <person name="Zifcakova L."/>
            <person name="Wipf D."/>
            <person name="Zambonelli A."/>
            <person name="Paolocci F."/>
            <person name="Nowrousian M."/>
            <person name="Ottonello S."/>
            <person name="Baldrian P."/>
            <person name="Spatafora J.W."/>
            <person name="Henrissat B."/>
            <person name="Nagy L.G."/>
            <person name="Aury J.M."/>
            <person name="Wincker P."/>
            <person name="Grigoriev I.V."/>
            <person name="Bonfante P."/>
            <person name="Martin F.M."/>
        </authorList>
    </citation>
    <scope>NUCLEOTIDE SEQUENCE [LARGE SCALE GENOMIC DNA]</scope>
    <source>
        <strain evidence="18 19">RN42</strain>
    </source>
</reference>
<evidence type="ECO:0000256" key="12">
    <source>
        <dbReference type="ARBA" id="ARBA00023239"/>
    </source>
</evidence>
<dbReference type="PANTHER" id="PTHR42735:SF6">
    <property type="entry name" value="SPHINGOSINE-1-PHOSPHATE LYASE 1"/>
    <property type="match status" value="1"/>
</dbReference>
<feature type="modified residue" description="N6-(pyridoxal phosphate)lysine" evidence="16">
    <location>
        <position position="358"/>
    </location>
</feature>
<keyword evidence="11" id="KW-0472">Membrane</keyword>
<evidence type="ECO:0000256" key="2">
    <source>
        <dbReference type="ARBA" id="ARBA00004389"/>
    </source>
</evidence>
<evidence type="ECO:0000256" key="10">
    <source>
        <dbReference type="ARBA" id="ARBA00023098"/>
    </source>
</evidence>
<dbReference type="Pfam" id="PF00282">
    <property type="entry name" value="Pyridoxal_deC"/>
    <property type="match status" value="1"/>
</dbReference>
<proteinExistence type="inferred from homology"/>
<dbReference type="InterPro" id="IPR015421">
    <property type="entry name" value="PyrdxlP-dep_Trfase_major"/>
</dbReference>
<dbReference type="GO" id="GO:0030149">
    <property type="term" value="P:sphingolipid catabolic process"/>
    <property type="evidence" value="ECO:0007669"/>
    <property type="project" value="TreeGrafter"/>
</dbReference>
<evidence type="ECO:0000256" key="17">
    <source>
        <dbReference type="RuleBase" id="RU000382"/>
    </source>
</evidence>
<dbReference type="SUPFAM" id="SSF53383">
    <property type="entry name" value="PLP-dependent transferases"/>
    <property type="match status" value="1"/>
</dbReference>
<comment type="pathway">
    <text evidence="4">Sphingolipid metabolism.</text>
</comment>
<evidence type="ECO:0000256" key="8">
    <source>
        <dbReference type="ARBA" id="ARBA00022919"/>
    </source>
</evidence>
<dbReference type="EC" id="4.1.2.27" evidence="14"/>
<dbReference type="GO" id="GO:0030170">
    <property type="term" value="F:pyridoxal phosphate binding"/>
    <property type="evidence" value="ECO:0007669"/>
    <property type="project" value="InterPro"/>
</dbReference>
<dbReference type="PANTHER" id="PTHR42735">
    <property type="match status" value="1"/>
</dbReference>
<evidence type="ECO:0000256" key="6">
    <source>
        <dbReference type="ARBA" id="ARBA00022824"/>
    </source>
</evidence>
<dbReference type="GO" id="GO:0016740">
    <property type="term" value="F:transferase activity"/>
    <property type="evidence" value="ECO:0007669"/>
    <property type="project" value="UniProtKB-KW"/>
</dbReference>
<comment type="subcellular location">
    <subcellularLocation>
        <location evidence="2">Endoplasmic reticulum membrane</location>
        <topology evidence="2">Single-pass membrane protein</topology>
    </subcellularLocation>
</comment>
<keyword evidence="5" id="KW-0812">Transmembrane</keyword>
<dbReference type="FunFam" id="3.40.640.10:FF:000020">
    <property type="entry name" value="sphingosine-1-phosphate lyase 1"/>
    <property type="match status" value="1"/>
</dbReference>
<dbReference type="AlphaFoldDB" id="A0A3N4ILY0"/>
<evidence type="ECO:0000256" key="7">
    <source>
        <dbReference type="ARBA" id="ARBA00022898"/>
    </source>
</evidence>
<evidence type="ECO:0000256" key="3">
    <source>
        <dbReference type="ARBA" id="ARBA00004760"/>
    </source>
</evidence>
<keyword evidence="12 17" id="KW-0456">Lyase</keyword>
<evidence type="ECO:0000256" key="1">
    <source>
        <dbReference type="ARBA" id="ARBA00001933"/>
    </source>
</evidence>
<dbReference type="Gene3D" id="3.90.1150.10">
    <property type="entry name" value="Aspartate Aminotransferase, domain 1"/>
    <property type="match status" value="1"/>
</dbReference>
<evidence type="ECO:0000256" key="9">
    <source>
        <dbReference type="ARBA" id="ARBA00022989"/>
    </source>
</evidence>